<proteinExistence type="predicted"/>
<comment type="caution">
    <text evidence="2">The sequence shown here is derived from an EMBL/GenBank/DDBJ whole genome shotgun (WGS) entry which is preliminary data.</text>
</comment>
<dbReference type="PANTHER" id="PTHR43792">
    <property type="entry name" value="GNAT FAMILY, PUTATIVE (AFU_ORTHOLOGUE AFUA_3G00765)-RELATED-RELATED"/>
    <property type="match status" value="1"/>
</dbReference>
<organism evidence="2 3">
    <name type="scientific">Snuella sedimenti</name>
    <dbReference type="NCBI Taxonomy" id="2798802"/>
    <lineage>
        <taxon>Bacteria</taxon>
        <taxon>Pseudomonadati</taxon>
        <taxon>Bacteroidota</taxon>
        <taxon>Flavobacteriia</taxon>
        <taxon>Flavobacteriales</taxon>
        <taxon>Flavobacteriaceae</taxon>
        <taxon>Snuella</taxon>
    </lineage>
</organism>
<evidence type="ECO:0000313" key="3">
    <source>
        <dbReference type="Proteomes" id="UP000610931"/>
    </source>
</evidence>
<dbReference type="GO" id="GO:0016747">
    <property type="term" value="F:acyltransferase activity, transferring groups other than amino-acyl groups"/>
    <property type="evidence" value="ECO:0007669"/>
    <property type="project" value="InterPro"/>
</dbReference>
<evidence type="ECO:0000259" key="1">
    <source>
        <dbReference type="Pfam" id="PF13302"/>
    </source>
</evidence>
<dbReference type="Proteomes" id="UP000610931">
    <property type="component" value="Unassembled WGS sequence"/>
</dbReference>
<name>A0A8J7J9V0_9FLAO</name>
<dbReference type="Gene3D" id="3.40.630.30">
    <property type="match status" value="1"/>
</dbReference>
<keyword evidence="3" id="KW-1185">Reference proteome</keyword>
<dbReference type="InterPro" id="IPR000182">
    <property type="entry name" value="GNAT_dom"/>
</dbReference>
<sequence length="156" mass="18110">MKLDDKEAFYDMMSNPNVMNPIPRDTMDRKTCNAHFQKYLKSEGNSETKVWAVDSKDGIPFLGIAAYLKNDKNEDEIGYRLREQFWGNGFGTEIAKGLIDYGFGTLNLEIITANVNTNNGKSVKILDKFFNRDIEFFNVNDNCIDRRYKISRIEWL</sequence>
<dbReference type="InterPro" id="IPR016181">
    <property type="entry name" value="Acyl_CoA_acyltransferase"/>
</dbReference>
<reference evidence="2" key="1">
    <citation type="submission" date="2020-12" db="EMBL/GenBank/DDBJ databases">
        <title>Snuella sp. nov., isolated from sediment in Incheon.</title>
        <authorList>
            <person name="Kim W."/>
        </authorList>
    </citation>
    <scope>NUCLEOTIDE SEQUENCE</scope>
    <source>
        <strain evidence="2">CAU 1569</strain>
    </source>
</reference>
<accession>A0A8J7J9V0</accession>
<dbReference type="InterPro" id="IPR051531">
    <property type="entry name" value="N-acetyltransferase"/>
</dbReference>
<protein>
    <submittedName>
        <fullName evidence="2">GNAT family N-acetyltransferase</fullName>
    </submittedName>
</protein>
<dbReference type="Pfam" id="PF13302">
    <property type="entry name" value="Acetyltransf_3"/>
    <property type="match status" value="1"/>
</dbReference>
<feature type="domain" description="N-acetyltransferase" evidence="1">
    <location>
        <begin position="2"/>
        <end position="128"/>
    </location>
</feature>
<dbReference type="EMBL" id="JAELVQ010000002">
    <property type="protein sequence ID" value="MBJ6367024.1"/>
    <property type="molecule type" value="Genomic_DNA"/>
</dbReference>
<gene>
    <name evidence="2" type="ORF">JF259_02875</name>
</gene>
<dbReference type="SUPFAM" id="SSF55729">
    <property type="entry name" value="Acyl-CoA N-acyltransferases (Nat)"/>
    <property type="match status" value="1"/>
</dbReference>
<dbReference type="AlphaFoldDB" id="A0A8J7J9V0"/>
<evidence type="ECO:0000313" key="2">
    <source>
        <dbReference type="EMBL" id="MBJ6367024.1"/>
    </source>
</evidence>
<dbReference type="PANTHER" id="PTHR43792:SF1">
    <property type="entry name" value="N-ACETYLTRANSFERASE DOMAIN-CONTAINING PROTEIN"/>
    <property type="match status" value="1"/>
</dbReference>